<evidence type="ECO:0000313" key="2">
    <source>
        <dbReference type="EMBL" id="MBL4928039.1"/>
    </source>
</evidence>
<dbReference type="EMBL" id="JAESVP010000003">
    <property type="protein sequence ID" value="MBL4928039.1"/>
    <property type="molecule type" value="Genomic_DNA"/>
</dbReference>
<accession>A0A8J7MV45</accession>
<reference evidence="2" key="1">
    <citation type="submission" date="2021-01" db="EMBL/GenBank/DDBJ databases">
        <title>Genome seq and assembly of Tabrizicola sp. KVB23.</title>
        <authorList>
            <person name="Chhetri G."/>
        </authorList>
    </citation>
    <scope>NUCLEOTIDE SEQUENCE</scope>
    <source>
        <strain evidence="2">KVB23</strain>
    </source>
</reference>
<protein>
    <submittedName>
        <fullName evidence="2">Putative zinc-binding peptidase</fullName>
    </submittedName>
</protein>
<dbReference type="PIRSF" id="PIRSF012641">
    <property type="entry name" value="UCP012641"/>
    <property type="match status" value="1"/>
</dbReference>
<evidence type="ECO:0000313" key="3">
    <source>
        <dbReference type="Proteomes" id="UP000619033"/>
    </source>
</evidence>
<feature type="domain" description="Zinc-ribbon" evidence="1">
    <location>
        <begin position="3"/>
        <end position="102"/>
    </location>
</feature>
<dbReference type="Gene3D" id="3.40.390.70">
    <property type="match status" value="1"/>
</dbReference>
<dbReference type="InterPro" id="IPR011201">
    <property type="entry name" value="Zinc-ribbon_6_bact"/>
</dbReference>
<gene>
    <name evidence="2" type="ORF">JI744_07975</name>
</gene>
<dbReference type="Pfam" id="PF15887">
    <property type="entry name" value="Peptidase_Mx"/>
    <property type="match status" value="1"/>
</dbReference>
<dbReference type="Proteomes" id="UP000619033">
    <property type="component" value="Unassembled WGS sequence"/>
</dbReference>
<keyword evidence="3" id="KW-1185">Reference proteome</keyword>
<evidence type="ECO:0000259" key="1">
    <source>
        <dbReference type="Pfam" id="PF10005"/>
    </source>
</evidence>
<dbReference type="AlphaFoldDB" id="A0A8J7MV45"/>
<dbReference type="InterPro" id="IPR031321">
    <property type="entry name" value="UCP012641"/>
</dbReference>
<dbReference type="RefSeq" id="WP_202659238.1">
    <property type="nucleotide sequence ID" value="NZ_JAESVP010000003.1"/>
</dbReference>
<comment type="caution">
    <text evidence="2">The sequence shown here is derived from an EMBL/GenBank/DDBJ whole genome shotgun (WGS) entry which is preliminary data.</text>
</comment>
<sequence length="360" mass="39898">MKLFQCQCCGQVLHFENTTCLRCGRTVGYLPDQDRMAAVEPDGPHWLMVPGQGAAGDGTLWRFCHNWELSACNWMVAPAPDGSEAPAYCAACRHNHLVPDLSAPENHARWQKIEGAKRRLIYTLRNLGLLMPVAGDGHPEPLVFDFLADDPGSVQRVLTGHADGVVTIALTEADDAARAQVKERLGEAYRTLLGHFRHEVGHYYWDILVRDGGALQGFRAMFGDETADYAASLSRHYADGPPPGWAASYVSSYATMHPWEDWAETWAHYLHMIDTLETAGALGMRIDPGVDTGELSAAIDFSPYRMVKLRQLIDAWMPLTVALNVLNRSMGQADGYPFVLPQAVQDKLGFVHDLVQGQRR</sequence>
<organism evidence="2 3">
    <name type="scientific">Fuscibacter oryzae</name>
    <dbReference type="NCBI Taxonomy" id="2803939"/>
    <lineage>
        <taxon>Bacteria</taxon>
        <taxon>Pseudomonadati</taxon>
        <taxon>Pseudomonadota</taxon>
        <taxon>Alphaproteobacteria</taxon>
        <taxon>Rhodobacterales</taxon>
        <taxon>Paracoccaceae</taxon>
        <taxon>Fuscibacter</taxon>
    </lineage>
</organism>
<dbReference type="Pfam" id="PF10005">
    <property type="entry name" value="Zn_ribbon_DZR_6"/>
    <property type="match status" value="1"/>
</dbReference>
<name>A0A8J7MV45_9RHOB</name>
<proteinExistence type="predicted"/>